<dbReference type="AlphaFoldDB" id="A0AAD4PQN5"/>
<protein>
    <submittedName>
        <fullName evidence="2">Uncharacterized protein</fullName>
    </submittedName>
</protein>
<dbReference type="Proteomes" id="UP001200034">
    <property type="component" value="Unassembled WGS sequence"/>
</dbReference>
<name>A0AAD4PQN5_9MUSC</name>
<evidence type="ECO:0000313" key="3">
    <source>
        <dbReference type="Proteomes" id="UP001200034"/>
    </source>
</evidence>
<comment type="caution">
    <text evidence="2">The sequence shown here is derived from an EMBL/GenBank/DDBJ whole genome shotgun (WGS) entry which is preliminary data.</text>
</comment>
<proteinExistence type="predicted"/>
<dbReference type="EMBL" id="JAJJHW010000095">
    <property type="protein sequence ID" value="KAH8386488.1"/>
    <property type="molecule type" value="Genomic_DNA"/>
</dbReference>
<keyword evidence="1" id="KW-0175">Coiled coil</keyword>
<feature type="coiled-coil region" evidence="1">
    <location>
        <begin position="41"/>
        <end position="78"/>
    </location>
</feature>
<evidence type="ECO:0000313" key="2">
    <source>
        <dbReference type="EMBL" id="KAH8386488.1"/>
    </source>
</evidence>
<feature type="non-terminal residue" evidence="2">
    <location>
        <position position="158"/>
    </location>
</feature>
<evidence type="ECO:0000256" key="1">
    <source>
        <dbReference type="SAM" id="Coils"/>
    </source>
</evidence>
<keyword evidence="3" id="KW-1185">Reference proteome</keyword>
<reference evidence="2" key="1">
    <citation type="journal article" date="2021" name="Mol. Ecol. Resour.">
        <title>Phylogenomic analyses of the genus Drosophila reveals genomic signals of climate adaptation.</title>
        <authorList>
            <person name="Li F."/>
            <person name="Rane R.V."/>
            <person name="Luria V."/>
            <person name="Xiong Z."/>
            <person name="Chen J."/>
            <person name="Li Z."/>
            <person name="Catullo R.A."/>
            <person name="Griffin P.C."/>
            <person name="Schiffer M."/>
            <person name="Pearce S."/>
            <person name="Lee S.F."/>
            <person name="McElroy K."/>
            <person name="Stocker A."/>
            <person name="Shirriffs J."/>
            <person name="Cockerell F."/>
            <person name="Coppin C."/>
            <person name="Sgro C.M."/>
            <person name="Karger A."/>
            <person name="Cain J.W."/>
            <person name="Weber J.A."/>
            <person name="Santpere G."/>
            <person name="Kirschner M.W."/>
            <person name="Hoffmann A.A."/>
            <person name="Oakeshott J.G."/>
            <person name="Zhang G."/>
        </authorList>
    </citation>
    <scope>NUCLEOTIDE SEQUENCE</scope>
    <source>
        <strain evidence="2">BGI-SZ-2011g</strain>
    </source>
</reference>
<sequence length="158" mass="18456">IAAEQMECFEQLLNQRQARRETHIQSLVDAGEISQNYSLKYFQLQRKHKRLERLRDELEQAQAALRNQQQQLEVVNKALLQQAIKSQYVVASLKRGKSFNTELLKRNRTLQTVYLEATELYRCRALMFANQSSDMEQELIATQGKSQVISDVNMHLQS</sequence>
<gene>
    <name evidence="2" type="ORF">KR093_000794</name>
</gene>
<accession>A0AAD4PQN5</accession>
<organism evidence="2 3">
    <name type="scientific">Drosophila rubida</name>
    <dbReference type="NCBI Taxonomy" id="30044"/>
    <lineage>
        <taxon>Eukaryota</taxon>
        <taxon>Metazoa</taxon>
        <taxon>Ecdysozoa</taxon>
        <taxon>Arthropoda</taxon>
        <taxon>Hexapoda</taxon>
        <taxon>Insecta</taxon>
        <taxon>Pterygota</taxon>
        <taxon>Neoptera</taxon>
        <taxon>Endopterygota</taxon>
        <taxon>Diptera</taxon>
        <taxon>Brachycera</taxon>
        <taxon>Muscomorpha</taxon>
        <taxon>Ephydroidea</taxon>
        <taxon>Drosophilidae</taxon>
        <taxon>Drosophila</taxon>
    </lineage>
</organism>